<reference evidence="1" key="1">
    <citation type="submission" date="2018-05" db="EMBL/GenBank/DDBJ databases">
        <authorList>
            <person name="Lanie J.A."/>
            <person name="Ng W.-L."/>
            <person name="Kazmierczak K.M."/>
            <person name="Andrzejewski T.M."/>
            <person name="Davidsen T.M."/>
            <person name="Wayne K.J."/>
            <person name="Tettelin H."/>
            <person name="Glass J.I."/>
            <person name="Rusch D."/>
            <person name="Podicherti R."/>
            <person name="Tsui H.-C.T."/>
            <person name="Winkler M.E."/>
        </authorList>
    </citation>
    <scope>NUCLEOTIDE SEQUENCE</scope>
</reference>
<dbReference type="AlphaFoldDB" id="A0A382IQ31"/>
<name>A0A382IQ31_9ZZZZ</name>
<gene>
    <name evidence="1" type="ORF">METZ01_LOCUS253847</name>
</gene>
<organism evidence="1">
    <name type="scientific">marine metagenome</name>
    <dbReference type="NCBI Taxonomy" id="408172"/>
    <lineage>
        <taxon>unclassified sequences</taxon>
        <taxon>metagenomes</taxon>
        <taxon>ecological metagenomes</taxon>
    </lineage>
</organism>
<dbReference type="EMBL" id="UINC01068394">
    <property type="protein sequence ID" value="SVC00993.1"/>
    <property type="molecule type" value="Genomic_DNA"/>
</dbReference>
<accession>A0A382IQ31</accession>
<protein>
    <submittedName>
        <fullName evidence="1">Uncharacterized protein</fullName>
    </submittedName>
</protein>
<evidence type="ECO:0000313" key="1">
    <source>
        <dbReference type="EMBL" id="SVC00993.1"/>
    </source>
</evidence>
<sequence length="26" mass="2860">MFLIRTIVLLGRFGQGLDLIGIATKI</sequence>
<proteinExistence type="predicted"/>